<accession>A0A820BAG1</accession>
<reference evidence="2" key="1">
    <citation type="submission" date="2021-02" db="EMBL/GenBank/DDBJ databases">
        <authorList>
            <person name="Nowell W R."/>
        </authorList>
    </citation>
    <scope>NUCLEOTIDE SEQUENCE</scope>
</reference>
<dbReference type="EMBL" id="CAJOAZ010009465">
    <property type="protein sequence ID" value="CAF4204283.1"/>
    <property type="molecule type" value="Genomic_DNA"/>
</dbReference>
<evidence type="ECO:0000313" key="1">
    <source>
        <dbReference type="EMBL" id="CAF0922837.1"/>
    </source>
</evidence>
<protein>
    <submittedName>
        <fullName evidence="2">Uncharacterized protein</fullName>
    </submittedName>
</protein>
<evidence type="ECO:0000313" key="2">
    <source>
        <dbReference type="EMBL" id="CAF4204283.1"/>
    </source>
</evidence>
<dbReference type="Proteomes" id="UP000663844">
    <property type="component" value="Unassembled WGS sequence"/>
</dbReference>
<evidence type="ECO:0000313" key="3">
    <source>
        <dbReference type="Proteomes" id="UP000663844"/>
    </source>
</evidence>
<comment type="caution">
    <text evidence="2">The sequence shown here is derived from an EMBL/GenBank/DDBJ whole genome shotgun (WGS) entry which is preliminary data.</text>
</comment>
<sequence>MATSSINDIEMGHFGSGIEFLATTSLGPCISFLIILDKAENIFIEHRTAISLPSEMNMKTVRSCLEILAKHCSDTTPQLTIT</sequence>
<dbReference type="EMBL" id="CAJNOG010000089">
    <property type="protein sequence ID" value="CAF0922837.1"/>
    <property type="molecule type" value="Genomic_DNA"/>
</dbReference>
<name>A0A820BAG1_9BILA</name>
<organism evidence="2 3">
    <name type="scientific">Adineta steineri</name>
    <dbReference type="NCBI Taxonomy" id="433720"/>
    <lineage>
        <taxon>Eukaryota</taxon>
        <taxon>Metazoa</taxon>
        <taxon>Spiralia</taxon>
        <taxon>Gnathifera</taxon>
        <taxon>Rotifera</taxon>
        <taxon>Eurotatoria</taxon>
        <taxon>Bdelloidea</taxon>
        <taxon>Adinetida</taxon>
        <taxon>Adinetidae</taxon>
        <taxon>Adineta</taxon>
    </lineage>
</organism>
<dbReference type="Proteomes" id="UP000663845">
    <property type="component" value="Unassembled WGS sequence"/>
</dbReference>
<proteinExistence type="predicted"/>
<gene>
    <name evidence="1" type="ORF">JYZ213_LOCUS11711</name>
    <name evidence="2" type="ORF">OXD698_LOCUS41001</name>
</gene>
<dbReference type="AlphaFoldDB" id="A0A820BAG1"/>